<dbReference type="InterPro" id="IPR001303">
    <property type="entry name" value="Aldolase_II/adducin_N"/>
</dbReference>
<dbReference type="Gene3D" id="3.40.225.10">
    <property type="entry name" value="Class II aldolase/adducin N-terminal domain"/>
    <property type="match status" value="1"/>
</dbReference>
<dbReference type="InterPro" id="IPR051017">
    <property type="entry name" value="Aldolase-II_Adducin_sf"/>
</dbReference>
<dbReference type="GO" id="GO:0005856">
    <property type="term" value="C:cytoskeleton"/>
    <property type="evidence" value="ECO:0007669"/>
    <property type="project" value="TreeGrafter"/>
</dbReference>
<dbReference type="PANTHER" id="PTHR10672:SF21">
    <property type="entry name" value="CLASS II ALDOLASE_ADDUCIN N-TERMINAL DOMAIN-CONTAINING PROTEIN"/>
    <property type="match status" value="1"/>
</dbReference>
<protein>
    <submittedName>
        <fullName evidence="3">Decarboxylase NovR</fullName>
        <ecNumber evidence="3">4.1.-.-</ecNumber>
    </submittedName>
</protein>
<evidence type="ECO:0000259" key="2">
    <source>
        <dbReference type="SMART" id="SM01007"/>
    </source>
</evidence>
<sequence>MEATSTGRAPANPMHGSSRRAAPAGPRLEGAERGERVLRQMSFNRDREMTRLRTIDQARIDLCAALRQCHRLGYSEGIVNHFSYAIPDMEGYFLINPEGVHWSELRAADLLLIDANGTVVEGVHKVEPTAFYIHGCIHRAKPGARCILHTHSLYATALAMLAEGRLEMASQSAVRFHERVAFDRHYNGLALDDEEGDRLVSCLGDKDVLFLANHGVIVCGSKISWAFDDLYYLERACQLQLLAQGSGQTLLAIRPDVVAQAAAALTSARERALADLHFAALKRELSRLDPNWSRLDEPTRIGA</sequence>
<feature type="domain" description="Class II aldolase/adducin N-terminal" evidence="2">
    <location>
        <begin position="60"/>
        <end position="241"/>
    </location>
</feature>
<feature type="region of interest" description="Disordered" evidence="1">
    <location>
        <begin position="1"/>
        <end position="33"/>
    </location>
</feature>
<evidence type="ECO:0000313" key="3">
    <source>
        <dbReference type="EMBL" id="OIQ95784.1"/>
    </source>
</evidence>
<dbReference type="NCBIfam" id="NF005451">
    <property type="entry name" value="PRK07044.1"/>
    <property type="match status" value="1"/>
</dbReference>
<dbReference type="InterPro" id="IPR036409">
    <property type="entry name" value="Aldolase_II/adducin_N_sf"/>
</dbReference>
<dbReference type="PANTHER" id="PTHR10672">
    <property type="entry name" value="ADDUCIN"/>
    <property type="match status" value="1"/>
</dbReference>
<gene>
    <name evidence="3" type="primary">novR_2</name>
    <name evidence="3" type="ORF">GALL_222430</name>
</gene>
<comment type="caution">
    <text evidence="3">The sequence shown here is derived from an EMBL/GenBank/DDBJ whole genome shotgun (WGS) entry which is preliminary data.</text>
</comment>
<dbReference type="EMBL" id="MLJW01000160">
    <property type="protein sequence ID" value="OIQ95784.1"/>
    <property type="molecule type" value="Genomic_DNA"/>
</dbReference>
<dbReference type="GO" id="GO:0051015">
    <property type="term" value="F:actin filament binding"/>
    <property type="evidence" value="ECO:0007669"/>
    <property type="project" value="TreeGrafter"/>
</dbReference>
<proteinExistence type="predicted"/>
<reference evidence="3" key="1">
    <citation type="submission" date="2016-10" db="EMBL/GenBank/DDBJ databases">
        <title>Sequence of Gallionella enrichment culture.</title>
        <authorList>
            <person name="Poehlein A."/>
            <person name="Muehling M."/>
            <person name="Daniel R."/>
        </authorList>
    </citation>
    <scope>NUCLEOTIDE SEQUENCE</scope>
</reference>
<evidence type="ECO:0000256" key="1">
    <source>
        <dbReference type="SAM" id="MobiDB-lite"/>
    </source>
</evidence>
<dbReference type="SMART" id="SM01007">
    <property type="entry name" value="Aldolase_II"/>
    <property type="match status" value="1"/>
</dbReference>
<dbReference type="EC" id="4.1.-.-" evidence="3"/>
<keyword evidence="3" id="KW-0456">Lyase</keyword>
<dbReference type="GO" id="GO:0016829">
    <property type="term" value="F:lyase activity"/>
    <property type="evidence" value="ECO:0007669"/>
    <property type="project" value="UniProtKB-KW"/>
</dbReference>
<organism evidence="3">
    <name type="scientific">mine drainage metagenome</name>
    <dbReference type="NCBI Taxonomy" id="410659"/>
    <lineage>
        <taxon>unclassified sequences</taxon>
        <taxon>metagenomes</taxon>
        <taxon>ecological metagenomes</taxon>
    </lineage>
</organism>
<dbReference type="SUPFAM" id="SSF53639">
    <property type="entry name" value="AraD/HMP-PK domain-like"/>
    <property type="match status" value="1"/>
</dbReference>
<dbReference type="Pfam" id="PF00596">
    <property type="entry name" value="Aldolase_II"/>
    <property type="match status" value="1"/>
</dbReference>
<name>A0A1J5RI58_9ZZZZ</name>
<dbReference type="NCBIfam" id="NF005068">
    <property type="entry name" value="PRK06486.1"/>
    <property type="match status" value="1"/>
</dbReference>
<dbReference type="AlphaFoldDB" id="A0A1J5RI58"/>
<accession>A0A1J5RI58</accession>